<feature type="region of interest" description="Disordered" evidence="1">
    <location>
        <begin position="1"/>
        <end position="20"/>
    </location>
</feature>
<evidence type="ECO:0000256" key="1">
    <source>
        <dbReference type="SAM" id="MobiDB-lite"/>
    </source>
</evidence>
<sequence>MSNDDRFTVNDPYAQPPRKKSSGAGWIFGIGGCIVAAVFAPFLLVCGCCGGLMQWAMNQRAEMIATAVEGDETLRQEIGDVSSCSINWSGSMSAGDDVFVFDVSGDKGSGSLYVHEAGDDVEKIVLHKGDEEWELTFDPEMLKDDWTTDPEVTELIDNNPSIRQEIGEIEKCEMNLGDSISEDDPNLYIYDIVGDKGRGQLEVMFDDDDEIVGVTLKKEGKDFELNLGDEPSLPPMK</sequence>
<dbReference type="RefSeq" id="WP_146433240.1">
    <property type="nucleotide sequence ID" value="NZ_SJPF01000003.1"/>
</dbReference>
<dbReference type="OrthoDB" id="272781at2"/>
<reference evidence="3 4" key="1">
    <citation type="submission" date="2019-02" db="EMBL/GenBank/DDBJ databases">
        <title>Deep-cultivation of Planctomycetes and their phenomic and genomic characterization uncovers novel biology.</title>
        <authorList>
            <person name="Wiegand S."/>
            <person name="Jogler M."/>
            <person name="Boedeker C."/>
            <person name="Pinto D."/>
            <person name="Vollmers J."/>
            <person name="Rivas-Marin E."/>
            <person name="Kohn T."/>
            <person name="Peeters S.H."/>
            <person name="Heuer A."/>
            <person name="Rast P."/>
            <person name="Oberbeckmann S."/>
            <person name="Bunk B."/>
            <person name="Jeske O."/>
            <person name="Meyerdierks A."/>
            <person name="Storesund J.E."/>
            <person name="Kallscheuer N."/>
            <person name="Luecker S."/>
            <person name="Lage O.M."/>
            <person name="Pohl T."/>
            <person name="Merkel B.J."/>
            <person name="Hornburger P."/>
            <person name="Mueller R.-W."/>
            <person name="Bruemmer F."/>
            <person name="Labrenz M."/>
            <person name="Spormann A.M."/>
            <person name="Op Den Camp H."/>
            <person name="Overmann J."/>
            <person name="Amann R."/>
            <person name="Jetten M.S.M."/>
            <person name="Mascher T."/>
            <person name="Medema M.H."/>
            <person name="Devos D.P."/>
            <person name="Kaster A.-K."/>
            <person name="Ovreas L."/>
            <person name="Rohde M."/>
            <person name="Galperin M.Y."/>
            <person name="Jogler C."/>
        </authorList>
    </citation>
    <scope>NUCLEOTIDE SEQUENCE [LARGE SCALE GENOMIC DNA]</scope>
    <source>
        <strain evidence="3 4">Enr8</strain>
    </source>
</reference>
<protein>
    <submittedName>
        <fullName evidence="3">Uncharacterized protein</fullName>
    </submittedName>
</protein>
<feature type="transmembrane region" description="Helical" evidence="2">
    <location>
        <begin position="26"/>
        <end position="53"/>
    </location>
</feature>
<keyword evidence="2" id="KW-0472">Membrane</keyword>
<keyword evidence="4" id="KW-1185">Reference proteome</keyword>
<name>A0A5C5V672_9BACT</name>
<organism evidence="3 4">
    <name type="scientific">Blastopirellula retiformator</name>
    <dbReference type="NCBI Taxonomy" id="2527970"/>
    <lineage>
        <taxon>Bacteria</taxon>
        <taxon>Pseudomonadati</taxon>
        <taxon>Planctomycetota</taxon>
        <taxon>Planctomycetia</taxon>
        <taxon>Pirellulales</taxon>
        <taxon>Pirellulaceae</taxon>
        <taxon>Blastopirellula</taxon>
    </lineage>
</organism>
<dbReference type="EMBL" id="SJPF01000003">
    <property type="protein sequence ID" value="TWT33399.1"/>
    <property type="molecule type" value="Genomic_DNA"/>
</dbReference>
<evidence type="ECO:0000313" key="3">
    <source>
        <dbReference type="EMBL" id="TWT33399.1"/>
    </source>
</evidence>
<gene>
    <name evidence="3" type="ORF">Enr8_32290</name>
</gene>
<dbReference type="AlphaFoldDB" id="A0A5C5V672"/>
<evidence type="ECO:0000256" key="2">
    <source>
        <dbReference type="SAM" id="Phobius"/>
    </source>
</evidence>
<accession>A0A5C5V672</accession>
<comment type="caution">
    <text evidence="3">The sequence shown here is derived from an EMBL/GenBank/DDBJ whole genome shotgun (WGS) entry which is preliminary data.</text>
</comment>
<evidence type="ECO:0000313" key="4">
    <source>
        <dbReference type="Proteomes" id="UP000318878"/>
    </source>
</evidence>
<keyword evidence="2" id="KW-1133">Transmembrane helix</keyword>
<dbReference type="Proteomes" id="UP000318878">
    <property type="component" value="Unassembled WGS sequence"/>
</dbReference>
<keyword evidence="2" id="KW-0812">Transmembrane</keyword>
<dbReference type="PROSITE" id="PS51257">
    <property type="entry name" value="PROKAR_LIPOPROTEIN"/>
    <property type="match status" value="1"/>
</dbReference>
<proteinExistence type="predicted"/>